<dbReference type="Gene3D" id="1.25.40.900">
    <property type="match status" value="1"/>
</dbReference>
<feature type="domain" description="SusD-like N-terminal" evidence="7">
    <location>
        <begin position="23"/>
        <end position="240"/>
    </location>
</feature>
<dbReference type="KEGG" id="buy:D8S85_18920"/>
<evidence type="ECO:0000259" key="6">
    <source>
        <dbReference type="Pfam" id="PF07980"/>
    </source>
</evidence>
<evidence type="ECO:0000256" key="5">
    <source>
        <dbReference type="ARBA" id="ARBA00023237"/>
    </source>
</evidence>
<comment type="subcellular location">
    <subcellularLocation>
        <location evidence="1">Cell outer membrane</location>
    </subcellularLocation>
</comment>
<organism evidence="8 9">
    <name type="scientific">Butyricimonas faecalis</name>
    <dbReference type="NCBI Taxonomy" id="2093856"/>
    <lineage>
        <taxon>Bacteria</taxon>
        <taxon>Pseudomonadati</taxon>
        <taxon>Bacteroidota</taxon>
        <taxon>Bacteroidia</taxon>
        <taxon>Bacteroidales</taxon>
        <taxon>Odoribacteraceae</taxon>
        <taxon>Butyricimonas</taxon>
    </lineage>
</organism>
<dbReference type="GO" id="GO:0009279">
    <property type="term" value="C:cell outer membrane"/>
    <property type="evidence" value="ECO:0007669"/>
    <property type="project" value="UniProtKB-SubCell"/>
</dbReference>
<dbReference type="Proteomes" id="UP000270673">
    <property type="component" value="Chromosome"/>
</dbReference>
<dbReference type="AlphaFoldDB" id="A0A3S9VY03"/>
<evidence type="ECO:0000256" key="1">
    <source>
        <dbReference type="ARBA" id="ARBA00004442"/>
    </source>
</evidence>
<name>A0A3S9VY03_9BACT</name>
<keyword evidence="9" id="KW-1185">Reference proteome</keyword>
<keyword evidence="4" id="KW-0472">Membrane</keyword>
<dbReference type="Pfam" id="PF07980">
    <property type="entry name" value="SusD_RagB"/>
    <property type="match status" value="1"/>
</dbReference>
<accession>A0A3S9VY03</accession>
<dbReference type="SUPFAM" id="SSF48452">
    <property type="entry name" value="TPR-like"/>
    <property type="match status" value="1"/>
</dbReference>
<keyword evidence="5" id="KW-0998">Cell outer membrane</keyword>
<evidence type="ECO:0000313" key="9">
    <source>
        <dbReference type="Proteomes" id="UP000270673"/>
    </source>
</evidence>
<evidence type="ECO:0000256" key="4">
    <source>
        <dbReference type="ARBA" id="ARBA00023136"/>
    </source>
</evidence>
<keyword evidence="3" id="KW-0732">Signal</keyword>
<dbReference type="Pfam" id="PF14322">
    <property type="entry name" value="SusD-like_3"/>
    <property type="match status" value="1"/>
</dbReference>
<gene>
    <name evidence="8" type="ORF">D8S85_18920</name>
</gene>
<comment type="similarity">
    <text evidence="2">Belongs to the SusD family.</text>
</comment>
<dbReference type="Gene3D" id="1.25.40.390">
    <property type="match status" value="1"/>
</dbReference>
<dbReference type="OrthoDB" id="5694214at2"/>
<evidence type="ECO:0000256" key="3">
    <source>
        <dbReference type="ARBA" id="ARBA00022729"/>
    </source>
</evidence>
<proteinExistence type="inferred from homology"/>
<feature type="domain" description="RagB/SusD" evidence="6">
    <location>
        <begin position="369"/>
        <end position="449"/>
    </location>
</feature>
<protein>
    <submittedName>
        <fullName evidence="8">RagB/SusD family nutrient uptake outer membrane protein</fullName>
    </submittedName>
</protein>
<sequence>MMRMMKIYVLILGLALGMWSCDDFLTVRPKSDILESDLFATSVGVEDALYGVYAKLGQSALYGEDMTWGVVDLMAQYFLLNTNHGSDRYAVAQFSHENTDARARYGAMWIQMYQTIGYTNNLINALSAKDENSMRYYSIYLGEALGVRAFLHFDLVRLFAPHVAREPEARGIPYVRQWTPLVTSFSTVAEVYASVIKDLKESERFLTKGMEKMDGGNDFTNTPLIHFNLYACQATLARVYWMKEDMDSAAIYARKVIESEKFQLAQPTEIKELTAQIIAKKEGIWGIYNNQLTETYQKVFYGIFKTGLDGTLYPNALYTLFDDLYPSGVDVGNEMRVGWIRKKTGDAEAKDYFMKLLLESNMTASLLDYGGGIAGINMIRLPEMYLIMAEALLEKDPDLARDYFDTFIASRGLNKFKDRGKALTQDDINRERKKEFFGEGQEFYNMKRQMREVYLTATSPYTLLTGTEELYTLLIPDSEFEYRYDDEEESDIN</sequence>
<dbReference type="InterPro" id="IPR033985">
    <property type="entry name" value="SusD-like_N"/>
</dbReference>
<dbReference type="EMBL" id="CP032819">
    <property type="protein sequence ID" value="AZS31410.1"/>
    <property type="molecule type" value="Genomic_DNA"/>
</dbReference>
<reference evidence="8 9" key="1">
    <citation type="submission" date="2018-10" db="EMBL/GenBank/DDBJ databases">
        <title>Butyricimonas faecalis sp. nov., isolated from human faeces and emended description of the genus Butyricimonas.</title>
        <authorList>
            <person name="Le Roy T."/>
            <person name="Van der Smissen P."/>
            <person name="Paquot A."/>
            <person name="Delzenne N."/>
            <person name="Muccioli G."/>
            <person name="Collet J.-F."/>
            <person name="Cani P.D."/>
        </authorList>
    </citation>
    <scope>NUCLEOTIDE SEQUENCE [LARGE SCALE GENOMIC DNA]</scope>
    <source>
        <strain evidence="8 9">H184</strain>
    </source>
</reference>
<evidence type="ECO:0000256" key="2">
    <source>
        <dbReference type="ARBA" id="ARBA00006275"/>
    </source>
</evidence>
<dbReference type="InterPro" id="IPR011990">
    <property type="entry name" value="TPR-like_helical_dom_sf"/>
</dbReference>
<dbReference type="InterPro" id="IPR012944">
    <property type="entry name" value="SusD_RagB_dom"/>
</dbReference>
<evidence type="ECO:0000313" key="8">
    <source>
        <dbReference type="EMBL" id="AZS31410.1"/>
    </source>
</evidence>
<evidence type="ECO:0000259" key="7">
    <source>
        <dbReference type="Pfam" id="PF14322"/>
    </source>
</evidence>